<feature type="compositionally biased region" description="Polar residues" evidence="1">
    <location>
        <begin position="1"/>
        <end position="17"/>
    </location>
</feature>
<sequence length="173" mass="18958">MQETTGRPRQSNGQPSKTRAAVAIARQRQTRPPQRQRAALPETDRPPGITACPPETTRPPRERQRLALKDKRHFKNSGPPQEAAGRSPRGDSGPPPEQRAITLGTTRPPRVNGPPPKTTGRPDKDEAAPSKTKRPPGESRPPDKRQRAASKKTTWAAPPRNGQPLKDSRPQVA</sequence>
<feature type="compositionally biased region" description="Low complexity" evidence="1">
    <location>
        <begin position="23"/>
        <end position="39"/>
    </location>
</feature>
<evidence type="ECO:0000256" key="1">
    <source>
        <dbReference type="SAM" id="MobiDB-lite"/>
    </source>
</evidence>
<dbReference type="EMBL" id="LGRX02019984">
    <property type="protein sequence ID" value="KAK3257900.1"/>
    <property type="molecule type" value="Genomic_DNA"/>
</dbReference>
<feature type="region of interest" description="Disordered" evidence="1">
    <location>
        <begin position="1"/>
        <end position="173"/>
    </location>
</feature>
<evidence type="ECO:0000313" key="2">
    <source>
        <dbReference type="EMBL" id="KAK3257900.1"/>
    </source>
</evidence>
<comment type="caution">
    <text evidence="2">The sequence shown here is derived from an EMBL/GenBank/DDBJ whole genome shotgun (WGS) entry which is preliminary data.</text>
</comment>
<reference evidence="2 3" key="1">
    <citation type="journal article" date="2015" name="Genome Biol. Evol.">
        <title>Comparative Genomics of a Bacterivorous Green Alga Reveals Evolutionary Causalities and Consequences of Phago-Mixotrophic Mode of Nutrition.</title>
        <authorList>
            <person name="Burns J.A."/>
            <person name="Paasch A."/>
            <person name="Narechania A."/>
            <person name="Kim E."/>
        </authorList>
    </citation>
    <scope>NUCLEOTIDE SEQUENCE [LARGE SCALE GENOMIC DNA]</scope>
    <source>
        <strain evidence="2 3">PLY_AMNH</strain>
    </source>
</reference>
<feature type="compositionally biased region" description="Basic and acidic residues" evidence="1">
    <location>
        <begin position="58"/>
        <end position="69"/>
    </location>
</feature>
<organism evidence="2 3">
    <name type="scientific">Cymbomonas tetramitiformis</name>
    <dbReference type="NCBI Taxonomy" id="36881"/>
    <lineage>
        <taxon>Eukaryota</taxon>
        <taxon>Viridiplantae</taxon>
        <taxon>Chlorophyta</taxon>
        <taxon>Pyramimonadophyceae</taxon>
        <taxon>Pyramimonadales</taxon>
        <taxon>Pyramimonadaceae</taxon>
        <taxon>Cymbomonas</taxon>
    </lineage>
</organism>
<feature type="compositionally biased region" description="Basic and acidic residues" evidence="1">
    <location>
        <begin position="135"/>
        <end position="146"/>
    </location>
</feature>
<accession>A0AAE0KRM0</accession>
<name>A0AAE0KRM0_9CHLO</name>
<dbReference type="AlphaFoldDB" id="A0AAE0KRM0"/>
<keyword evidence="3" id="KW-1185">Reference proteome</keyword>
<dbReference type="Proteomes" id="UP001190700">
    <property type="component" value="Unassembled WGS sequence"/>
</dbReference>
<protein>
    <submittedName>
        <fullName evidence="2">Uncharacterized protein</fullName>
    </submittedName>
</protein>
<evidence type="ECO:0000313" key="3">
    <source>
        <dbReference type="Proteomes" id="UP001190700"/>
    </source>
</evidence>
<proteinExistence type="predicted"/>
<gene>
    <name evidence="2" type="ORF">CYMTET_33029</name>
</gene>